<evidence type="ECO:0000313" key="2">
    <source>
        <dbReference type="Proteomes" id="UP000887013"/>
    </source>
</evidence>
<protein>
    <submittedName>
        <fullName evidence="1">Uncharacterized protein</fullName>
    </submittedName>
</protein>
<keyword evidence="2" id="KW-1185">Reference proteome</keyword>
<name>A0A8X6MN59_NEPPI</name>
<reference evidence="1" key="1">
    <citation type="submission" date="2020-08" db="EMBL/GenBank/DDBJ databases">
        <title>Multicomponent nature underlies the extraordinary mechanical properties of spider dragline silk.</title>
        <authorList>
            <person name="Kono N."/>
            <person name="Nakamura H."/>
            <person name="Mori M."/>
            <person name="Yoshida Y."/>
            <person name="Ohtoshi R."/>
            <person name="Malay A.D."/>
            <person name="Moran D.A.P."/>
            <person name="Tomita M."/>
            <person name="Numata K."/>
            <person name="Arakawa K."/>
        </authorList>
    </citation>
    <scope>NUCLEOTIDE SEQUENCE</scope>
</reference>
<dbReference type="AlphaFoldDB" id="A0A8X6MN59"/>
<gene>
    <name evidence="1" type="ORF">NPIL_398511</name>
</gene>
<dbReference type="Proteomes" id="UP000887013">
    <property type="component" value="Unassembled WGS sequence"/>
</dbReference>
<proteinExistence type="predicted"/>
<sequence>MNAASNSEDDEDEDNSFTDAYKAHLKKNRNIIESWKWQKNPFNKTKQAPRNICIHVPVIIGRAKDLTDILDTLSDDLRHIHLKGSENKPPRTIVAHEQYGVSSVIVWGMISLHVLGSLVPVGKWPE</sequence>
<dbReference type="EMBL" id="BMAW01095174">
    <property type="protein sequence ID" value="GFS68997.1"/>
    <property type="molecule type" value="Genomic_DNA"/>
</dbReference>
<organism evidence="1 2">
    <name type="scientific">Nephila pilipes</name>
    <name type="common">Giant wood spider</name>
    <name type="synonym">Nephila maculata</name>
    <dbReference type="NCBI Taxonomy" id="299642"/>
    <lineage>
        <taxon>Eukaryota</taxon>
        <taxon>Metazoa</taxon>
        <taxon>Ecdysozoa</taxon>
        <taxon>Arthropoda</taxon>
        <taxon>Chelicerata</taxon>
        <taxon>Arachnida</taxon>
        <taxon>Araneae</taxon>
        <taxon>Araneomorphae</taxon>
        <taxon>Entelegynae</taxon>
        <taxon>Araneoidea</taxon>
        <taxon>Nephilidae</taxon>
        <taxon>Nephila</taxon>
    </lineage>
</organism>
<comment type="caution">
    <text evidence="1">The sequence shown here is derived from an EMBL/GenBank/DDBJ whole genome shotgun (WGS) entry which is preliminary data.</text>
</comment>
<evidence type="ECO:0000313" key="1">
    <source>
        <dbReference type="EMBL" id="GFS68997.1"/>
    </source>
</evidence>
<accession>A0A8X6MN59</accession>